<dbReference type="PATRIC" id="fig|1349767.4.peg.3369"/>
<feature type="compositionally biased region" description="Polar residues" evidence="1">
    <location>
        <begin position="79"/>
        <end position="89"/>
    </location>
</feature>
<feature type="compositionally biased region" description="Basic and acidic residues" evidence="1">
    <location>
        <begin position="26"/>
        <end position="41"/>
    </location>
</feature>
<feature type="region of interest" description="Disordered" evidence="1">
    <location>
        <begin position="1"/>
        <end position="147"/>
    </location>
</feature>
<organism evidence="2 3">
    <name type="scientific">Janthinobacterium agaricidamnosum NBRC 102515 = DSM 9628</name>
    <dbReference type="NCBI Taxonomy" id="1349767"/>
    <lineage>
        <taxon>Bacteria</taxon>
        <taxon>Pseudomonadati</taxon>
        <taxon>Pseudomonadota</taxon>
        <taxon>Betaproteobacteria</taxon>
        <taxon>Burkholderiales</taxon>
        <taxon>Oxalobacteraceae</taxon>
        <taxon>Janthinobacterium</taxon>
    </lineage>
</organism>
<dbReference type="EMBL" id="HG322949">
    <property type="protein sequence ID" value="CDG82329.1"/>
    <property type="molecule type" value="Genomic_DNA"/>
</dbReference>
<feature type="compositionally biased region" description="Pro residues" evidence="1">
    <location>
        <begin position="106"/>
        <end position="143"/>
    </location>
</feature>
<protein>
    <submittedName>
        <fullName evidence="2">Uncharacterized protein</fullName>
    </submittedName>
</protein>
<gene>
    <name evidence="2" type="ORF">GJA_1691</name>
</gene>
<name>W0V0H2_9BURK</name>
<evidence type="ECO:0000313" key="2">
    <source>
        <dbReference type="EMBL" id="CDG82329.1"/>
    </source>
</evidence>
<accession>W0V0H2</accession>
<dbReference type="STRING" id="1349767.GJA_1691"/>
<proteinExistence type="predicted"/>
<dbReference type="HOGENOM" id="CLU_1174141_0_0_4"/>
<reference evidence="2 3" key="1">
    <citation type="journal article" date="2015" name="Genome Announc.">
        <title>Genome Sequence of Mushroom Soft-Rot Pathogen Janthinobacterium agaricidamnosum.</title>
        <authorList>
            <person name="Graupner K."/>
            <person name="Lackner G."/>
            <person name="Hertweck C."/>
        </authorList>
    </citation>
    <scope>NUCLEOTIDE SEQUENCE [LARGE SCALE GENOMIC DNA]</scope>
    <source>
        <strain evidence="3">NBRC 102515 / DSM 9628</strain>
    </source>
</reference>
<evidence type="ECO:0000313" key="3">
    <source>
        <dbReference type="Proteomes" id="UP000027604"/>
    </source>
</evidence>
<dbReference type="PRINTS" id="PR01217">
    <property type="entry name" value="PRICHEXTENSN"/>
</dbReference>
<keyword evidence="3" id="KW-1185">Reference proteome</keyword>
<sequence>MPQPPHGARLAPVGPRARGAGLVNKRMMDEFREFRAREAGNAEKNGQPNTALRRDGEELPPTYTPAPHGPFARDEQDSYHQLPSMTPQQHGPHASPVSGPHTAPLDAPPPYTPTPAPAPHTAPLDAPPPYTPEPQMPGHPAPPRRSLMGHLQDFFHQFDSHIGQMFQHCQMPPYPEPKPMPPNLTPAEQEQFHQEQQHLQQIYRVQMGMAMDNLMTMLNMLADMSKRMNKIAAEAI</sequence>
<dbReference type="KEGG" id="jag:GJA_1691"/>
<evidence type="ECO:0000256" key="1">
    <source>
        <dbReference type="SAM" id="MobiDB-lite"/>
    </source>
</evidence>
<dbReference type="AlphaFoldDB" id="W0V0H2"/>
<dbReference type="Proteomes" id="UP000027604">
    <property type="component" value="Chromosome I"/>
</dbReference>